<keyword evidence="2" id="KW-0479">Metal-binding</keyword>
<dbReference type="RefSeq" id="WP_188965215.1">
    <property type="nucleotide sequence ID" value="NZ_BMKW01000001.1"/>
</dbReference>
<evidence type="ECO:0000256" key="5">
    <source>
        <dbReference type="SAM" id="MobiDB-lite"/>
    </source>
</evidence>
<keyword evidence="4" id="KW-0411">Iron-sulfur</keyword>
<dbReference type="GO" id="GO:0016491">
    <property type="term" value="F:oxidoreductase activity"/>
    <property type="evidence" value="ECO:0007669"/>
    <property type="project" value="InterPro"/>
</dbReference>
<evidence type="ECO:0000313" key="8">
    <source>
        <dbReference type="Proteomes" id="UP000661507"/>
    </source>
</evidence>
<dbReference type="InterPro" id="IPR001041">
    <property type="entry name" value="2Fe-2S_ferredoxin-type"/>
</dbReference>
<keyword evidence="8" id="KW-1185">Reference proteome</keyword>
<comment type="caution">
    <text evidence="7">The sequence shown here is derived from an EMBL/GenBank/DDBJ whole genome shotgun (WGS) entry which is preliminary data.</text>
</comment>
<keyword evidence="3" id="KW-0408">Iron</keyword>
<dbReference type="EMBL" id="BMKW01000001">
    <property type="protein sequence ID" value="GGJ00322.1"/>
    <property type="molecule type" value="Genomic_DNA"/>
</dbReference>
<dbReference type="Pfam" id="PF00111">
    <property type="entry name" value="Fer2"/>
    <property type="match status" value="1"/>
</dbReference>
<dbReference type="PROSITE" id="PS51085">
    <property type="entry name" value="2FE2S_FER_2"/>
    <property type="match status" value="1"/>
</dbReference>
<keyword evidence="1" id="KW-0001">2Fe-2S</keyword>
<evidence type="ECO:0000313" key="7">
    <source>
        <dbReference type="EMBL" id="GGJ00322.1"/>
    </source>
</evidence>
<dbReference type="Pfam" id="PF01799">
    <property type="entry name" value="Fer2_2"/>
    <property type="match status" value="1"/>
</dbReference>
<dbReference type="CDD" id="cd00207">
    <property type="entry name" value="fer2"/>
    <property type="match status" value="1"/>
</dbReference>
<dbReference type="GO" id="GO:0051537">
    <property type="term" value="F:2 iron, 2 sulfur cluster binding"/>
    <property type="evidence" value="ECO:0007669"/>
    <property type="project" value="UniProtKB-KW"/>
</dbReference>
<evidence type="ECO:0000256" key="2">
    <source>
        <dbReference type="ARBA" id="ARBA00022723"/>
    </source>
</evidence>
<dbReference type="InterPro" id="IPR051452">
    <property type="entry name" value="Diverse_Oxidoreductases"/>
</dbReference>
<dbReference type="SUPFAM" id="SSF47741">
    <property type="entry name" value="CO dehydrogenase ISP C-domain like"/>
    <property type="match status" value="1"/>
</dbReference>
<dbReference type="Gene3D" id="1.10.150.120">
    <property type="entry name" value="[2Fe-2S]-binding domain"/>
    <property type="match status" value="1"/>
</dbReference>
<dbReference type="InterPro" id="IPR036884">
    <property type="entry name" value="2Fe-2S-bd_dom_sf"/>
</dbReference>
<dbReference type="SUPFAM" id="SSF54292">
    <property type="entry name" value="2Fe-2S ferredoxin-like"/>
    <property type="match status" value="1"/>
</dbReference>
<dbReference type="GO" id="GO:0046872">
    <property type="term" value="F:metal ion binding"/>
    <property type="evidence" value="ECO:0007669"/>
    <property type="project" value="UniProtKB-KW"/>
</dbReference>
<feature type="region of interest" description="Disordered" evidence="5">
    <location>
        <begin position="151"/>
        <end position="178"/>
    </location>
</feature>
<gene>
    <name evidence="7" type="ORF">GCM10011320_03900</name>
</gene>
<organism evidence="7 8">
    <name type="scientific">Neoroseomonas lacus</name>
    <dbReference type="NCBI Taxonomy" id="287609"/>
    <lineage>
        <taxon>Bacteria</taxon>
        <taxon>Pseudomonadati</taxon>
        <taxon>Pseudomonadota</taxon>
        <taxon>Alphaproteobacteria</taxon>
        <taxon>Acetobacterales</taxon>
        <taxon>Acetobacteraceae</taxon>
        <taxon>Neoroseomonas</taxon>
    </lineage>
</organism>
<feature type="domain" description="2Fe-2S ferredoxin-type" evidence="6">
    <location>
        <begin position="1"/>
        <end position="76"/>
    </location>
</feature>
<dbReference type="Gene3D" id="3.10.20.30">
    <property type="match status" value="1"/>
</dbReference>
<sequence length="178" mass="18197">MVAFTLNGAAVEAAVEDGTSLLHALRGPLGLSGPRFGCGTEQCGACVVLLDGAPAYACTLDTVSVAGRSVTTVEGLGTPEAPHALQRAFLAEQAGQCGFCLSGILVASAALLAREPDPDDLAIRAALDPHLCRCGSHNRIIRAVKRAAAELRASDRQRAQQPQAASTGGVNRPKGDNA</sequence>
<protein>
    <submittedName>
        <fullName evidence="7">Oxidoreductase</fullName>
    </submittedName>
</protein>
<dbReference type="PANTHER" id="PTHR44379">
    <property type="entry name" value="OXIDOREDUCTASE WITH IRON-SULFUR SUBUNIT"/>
    <property type="match status" value="1"/>
</dbReference>
<proteinExistence type="predicted"/>
<dbReference type="PANTHER" id="PTHR44379:SF6">
    <property type="entry name" value="BLR6046 PROTEIN"/>
    <property type="match status" value="1"/>
</dbReference>
<dbReference type="InterPro" id="IPR012675">
    <property type="entry name" value="Beta-grasp_dom_sf"/>
</dbReference>
<name>A0A917NGY2_9PROT</name>
<evidence type="ECO:0000256" key="1">
    <source>
        <dbReference type="ARBA" id="ARBA00022714"/>
    </source>
</evidence>
<evidence type="ECO:0000259" key="6">
    <source>
        <dbReference type="PROSITE" id="PS51085"/>
    </source>
</evidence>
<dbReference type="Proteomes" id="UP000661507">
    <property type="component" value="Unassembled WGS sequence"/>
</dbReference>
<evidence type="ECO:0000256" key="3">
    <source>
        <dbReference type="ARBA" id="ARBA00023004"/>
    </source>
</evidence>
<evidence type="ECO:0000256" key="4">
    <source>
        <dbReference type="ARBA" id="ARBA00023014"/>
    </source>
</evidence>
<reference evidence="7" key="2">
    <citation type="submission" date="2020-09" db="EMBL/GenBank/DDBJ databases">
        <authorList>
            <person name="Sun Q."/>
            <person name="Zhou Y."/>
        </authorList>
    </citation>
    <scope>NUCLEOTIDE SEQUENCE</scope>
    <source>
        <strain evidence="7">CGMCC 1.3617</strain>
    </source>
</reference>
<reference evidence="7" key="1">
    <citation type="journal article" date="2014" name="Int. J. Syst. Evol. Microbiol.">
        <title>Complete genome sequence of Corynebacterium casei LMG S-19264T (=DSM 44701T), isolated from a smear-ripened cheese.</title>
        <authorList>
            <consortium name="US DOE Joint Genome Institute (JGI-PGF)"/>
            <person name="Walter F."/>
            <person name="Albersmeier A."/>
            <person name="Kalinowski J."/>
            <person name="Ruckert C."/>
        </authorList>
    </citation>
    <scope>NUCLEOTIDE SEQUENCE</scope>
    <source>
        <strain evidence="7">CGMCC 1.3617</strain>
    </source>
</reference>
<dbReference type="InterPro" id="IPR036010">
    <property type="entry name" value="2Fe-2S_ferredoxin-like_sf"/>
</dbReference>
<accession>A0A917NGY2</accession>
<feature type="compositionally biased region" description="Polar residues" evidence="5">
    <location>
        <begin position="159"/>
        <end position="169"/>
    </location>
</feature>
<dbReference type="AlphaFoldDB" id="A0A917NGY2"/>
<dbReference type="InterPro" id="IPR002888">
    <property type="entry name" value="2Fe-2S-bd"/>
</dbReference>